<name>A0A7V7US78_CROSK</name>
<dbReference type="Proteomes" id="UP000548673">
    <property type="component" value="Unassembled WGS sequence"/>
</dbReference>
<evidence type="ECO:0000313" key="2">
    <source>
        <dbReference type="EMBL" id="NYV42302.1"/>
    </source>
</evidence>
<gene>
    <name evidence="2" type="ORF">HRR37_07930</name>
</gene>
<dbReference type="KEGG" id="csj:CSK29544_00492"/>
<evidence type="ECO:0000256" key="1">
    <source>
        <dbReference type="SAM" id="SignalP"/>
    </source>
</evidence>
<comment type="caution">
    <text evidence="2">The sequence shown here is derived from an EMBL/GenBank/DDBJ whole genome shotgun (WGS) entry which is preliminary data.</text>
</comment>
<protein>
    <submittedName>
        <fullName evidence="2">DUF1120 domain-containing protein</fullName>
    </submittedName>
</protein>
<dbReference type="RefSeq" id="WP_007891172.1">
    <property type="nucleotide sequence ID" value="NZ_CP011047.1"/>
</dbReference>
<dbReference type="EMBL" id="JABTXY010000023">
    <property type="protein sequence ID" value="NYV42302.1"/>
    <property type="molecule type" value="Genomic_DNA"/>
</dbReference>
<feature type="chain" id="PRO_5041101297" evidence="1">
    <location>
        <begin position="21"/>
        <end position="216"/>
    </location>
</feature>
<reference evidence="2 3" key="1">
    <citation type="submission" date="2020-05" db="EMBL/GenBank/DDBJ databases">
        <title>The draft genome of Cronobacter sakazakii strain 145005.</title>
        <authorList>
            <person name="Yang J."/>
            <person name="Liu L."/>
            <person name="Feng Y."/>
            <person name="Zong Z."/>
        </authorList>
    </citation>
    <scope>NUCLEOTIDE SEQUENCE [LARGE SCALE GENOMIC DNA]</scope>
    <source>
        <strain evidence="2 3">145005</strain>
    </source>
</reference>
<accession>A0A7V7US78</accession>
<dbReference type="InterPro" id="IPR010546">
    <property type="entry name" value="DUF1120"/>
</dbReference>
<keyword evidence="1" id="KW-0732">Signal</keyword>
<feature type="signal peptide" evidence="1">
    <location>
        <begin position="1"/>
        <end position="20"/>
    </location>
</feature>
<organism evidence="2 3">
    <name type="scientific">Cronobacter sakazakii</name>
    <name type="common">Enterobacter sakazakii</name>
    <dbReference type="NCBI Taxonomy" id="28141"/>
    <lineage>
        <taxon>Bacteria</taxon>
        <taxon>Pseudomonadati</taxon>
        <taxon>Pseudomonadota</taxon>
        <taxon>Gammaproteobacteria</taxon>
        <taxon>Enterobacterales</taxon>
        <taxon>Enterobacteriaceae</taxon>
        <taxon>Cronobacter</taxon>
    </lineage>
</organism>
<dbReference type="Pfam" id="PF06551">
    <property type="entry name" value="DUF1120"/>
    <property type="match status" value="1"/>
</dbReference>
<dbReference type="AlphaFoldDB" id="A0A7V7US78"/>
<evidence type="ECO:0000313" key="3">
    <source>
        <dbReference type="Proteomes" id="UP000548673"/>
    </source>
</evidence>
<sequence>MKKLVLASALMMAFGMNAYASDSVDLKVTGTLTLTACNPTFENGGVIDLGHIPIGNMTTTDNDKAYEAISVQHKKMDLTITCTADTAVGFTITDNNEGTIPASLVTDYSGAYGFGKTADDKAIGLYQLYENAETIDGAAANLIYSGNDGQNWSKARALNHINTLYSFANQDELTPKSGKTFILKMDTTYYFEKSVADSVTDELDFQGSTTFSLVYL</sequence>
<proteinExistence type="predicted"/>